<dbReference type="GO" id="GO:0045040">
    <property type="term" value="P:protein insertion into mitochondrial outer membrane"/>
    <property type="evidence" value="ECO:0007669"/>
    <property type="project" value="UniProtKB-UniRule"/>
</dbReference>
<sequence length="571" mass="62644">MHPFGSQLLSSHYAAIGWDSENDYAQLTKPTRGNTCLFSFLLRTCRLADLHAALLDLNFVPGIHFSLGKLPAHQFANAAALSVLSPPSNLTFDQRTLPHSCPYPTLTGSVAYVASSIPSFQFIPSRLAALTSVVDRFAVPPPPTTNKSAHHRLANHTAQNYLLYGRFHLPTYRLDALCSYQLSPTLKALATLVSVPASTSNPIGICANGLNQDSSHISPGGMGGASIWNLMVSMNYDTGKWSQQYSYSTEDGLFGARVLHNFPATTTSTTTRWREGPSHHHPGSDELVDGLKSAAENCRKKLIDEEEAMDNVLKGRFSVGGELYFSAQRKSAGVSTGIRFCTIPDPPGAALTQQPTVINATLNPIMGQISTSYGTKIGPNLALATRFDFNLFSFDSDITFGLEWLQKRRPKNSRQMIPTQPSDETMVDEFFHKKEKGYSSSLMGNTEEGNRNSSSHLTRYFWRTVAGLEDTLSILRARVSPVTGLTLMWEGRWKECLIGIGIQSEFLVSSSPTSSLGSRLFNPNSSTTTNSSSAITHQSVNGRTRTDHHHHNHIVQSQLIKGICLELQYTT</sequence>
<keyword evidence="1 6" id="KW-1134">Transmembrane beta strand</keyword>
<feature type="compositionally biased region" description="Basic and acidic residues" evidence="7">
    <location>
        <begin position="272"/>
        <end position="284"/>
    </location>
</feature>
<keyword evidence="5 6" id="KW-0472">Membrane</keyword>
<gene>
    <name evidence="6 8" type="primary">MDM10</name>
    <name evidence="8" type="ORF">VP01_1653g6</name>
</gene>
<dbReference type="OrthoDB" id="2103793at2759"/>
<evidence type="ECO:0000256" key="1">
    <source>
        <dbReference type="ARBA" id="ARBA00022452"/>
    </source>
</evidence>
<keyword evidence="9" id="KW-1185">Reference proteome</keyword>
<dbReference type="HAMAP" id="MF_03102">
    <property type="entry name" value="Mdm10"/>
    <property type="match status" value="1"/>
</dbReference>
<dbReference type="STRING" id="27349.A0A0L6VGK2"/>
<dbReference type="GO" id="GO:0001401">
    <property type="term" value="C:SAM complex"/>
    <property type="evidence" value="ECO:0007669"/>
    <property type="project" value="TreeGrafter"/>
</dbReference>
<evidence type="ECO:0000256" key="4">
    <source>
        <dbReference type="ARBA" id="ARBA00023128"/>
    </source>
</evidence>
<evidence type="ECO:0000256" key="3">
    <source>
        <dbReference type="ARBA" id="ARBA00022787"/>
    </source>
</evidence>
<comment type="function">
    <text evidence="6">Component of the ERMES/MDM complex, which serves as a molecular tether to connect the endoplasmic reticulum and mitochondria. Components of this complex are involved in the control of mitochondrial shape and protein biogenesis and may function in phospholipid exchange. MDM10 is involved in the late assembly steps of the general translocase of the mitochondrial outer membrane (TOM complex). Functions in the TOM40-specific route of the assembly of outer membrane beta-barrel proteins, including the association of TOM40 with the receptor TOM22 and small TOM proteins. Can associate with the SAM(core) complex as well as the MDM12-MMM1 complex, both involved in late steps of the major beta-barrel assembly pathway, that is responsible for biogenesis of all outer membrane beta-barrel proteins. May act as a switch that shuttles between both complexes and channels precursor proteins into the TOM40-specific pathway. Plays a role in mitochondrial morphology and in the inheritance of mitochondria.</text>
</comment>
<comment type="domain">
    <text evidence="6">Lacks alpha-helical transmembrane segments, suggesting that it resides in the membrane via beta-sheet conformations similar to those predicted for other outer membrane proteins and porin.</text>
</comment>
<evidence type="ECO:0000256" key="5">
    <source>
        <dbReference type="ARBA" id="ARBA00023136"/>
    </source>
</evidence>
<name>A0A0L6VGK2_9BASI</name>
<comment type="similarity">
    <text evidence="6">Belongs to the MDM10 family.</text>
</comment>
<keyword evidence="2 6" id="KW-0812">Transmembrane</keyword>
<feature type="region of interest" description="Disordered" evidence="7">
    <location>
        <begin position="519"/>
        <end position="545"/>
    </location>
</feature>
<reference evidence="8 9" key="1">
    <citation type="submission" date="2015-08" db="EMBL/GenBank/DDBJ databases">
        <title>Next Generation Sequencing and Analysis of the Genome of Puccinia sorghi L Schw, the Causal Agent of Maize Common Rust.</title>
        <authorList>
            <person name="Rochi L."/>
            <person name="Burguener G."/>
            <person name="Darino M."/>
            <person name="Turjanski A."/>
            <person name="Kreff E."/>
            <person name="Dieguez M.J."/>
            <person name="Sacco F."/>
        </authorList>
    </citation>
    <scope>NUCLEOTIDE SEQUENCE [LARGE SCALE GENOMIC DNA]</scope>
    <source>
        <strain evidence="8 9">RO10H11247</strain>
    </source>
</reference>
<dbReference type="GO" id="GO:0032865">
    <property type="term" value="C:ERMES complex"/>
    <property type="evidence" value="ECO:0007669"/>
    <property type="project" value="UniProtKB-UniRule"/>
</dbReference>
<proteinExistence type="inferred from homology"/>
<dbReference type="VEuPathDB" id="FungiDB:VP01_1653g6"/>
<dbReference type="AlphaFoldDB" id="A0A0L6VGK2"/>
<dbReference type="GO" id="GO:0051654">
    <property type="term" value="P:establishment of mitochondrion localization"/>
    <property type="evidence" value="ECO:0007669"/>
    <property type="project" value="TreeGrafter"/>
</dbReference>
<feature type="compositionally biased region" description="Polar residues" evidence="7">
    <location>
        <begin position="534"/>
        <end position="543"/>
    </location>
</feature>
<accession>A0A0L6VGK2</accession>
<evidence type="ECO:0000313" key="8">
    <source>
        <dbReference type="EMBL" id="KNZ59844.1"/>
    </source>
</evidence>
<dbReference type="GO" id="GO:1990456">
    <property type="term" value="P:mitochondrion-endoplasmic reticulum membrane tethering"/>
    <property type="evidence" value="ECO:0007669"/>
    <property type="project" value="UniProtKB-UniRule"/>
</dbReference>
<feature type="region of interest" description="Disordered" evidence="7">
    <location>
        <begin position="268"/>
        <end position="287"/>
    </location>
</feature>
<comment type="subcellular location">
    <subcellularLocation>
        <location evidence="6">Mitochondrion outer membrane</location>
        <topology evidence="6">Multi-pass membrane protein</topology>
    </subcellularLocation>
    <text evidence="6">The ERMES/MDM complex localizes to a few discrete foci (around 10 per single cell), that represent mitochondria-endoplasmic reticulum junctions. These foci are often found next to mtDNA nucleoids.</text>
</comment>
<dbReference type="PANTHER" id="PTHR28035">
    <property type="entry name" value="MITOCHONDRIAL DISTRIBUTION AND MORPHOLOGY PROTEIN 10"/>
    <property type="match status" value="1"/>
</dbReference>
<keyword evidence="4 6" id="KW-0496">Mitochondrion</keyword>
<evidence type="ECO:0000256" key="7">
    <source>
        <dbReference type="SAM" id="MobiDB-lite"/>
    </source>
</evidence>
<dbReference type="Proteomes" id="UP000037035">
    <property type="component" value="Unassembled WGS sequence"/>
</dbReference>
<evidence type="ECO:0000256" key="6">
    <source>
        <dbReference type="HAMAP-Rule" id="MF_03102"/>
    </source>
</evidence>
<dbReference type="PANTHER" id="PTHR28035:SF1">
    <property type="entry name" value="MITOCHONDRIAL DISTRIBUTION AND MORPHOLOGY PROTEIN 10"/>
    <property type="match status" value="1"/>
</dbReference>
<protein>
    <recommendedName>
        <fullName evidence="6">Mitochondrial distribution and morphology protein 10</fullName>
    </recommendedName>
    <alternativeName>
        <fullName evidence="6">Mitochondrial inheritance component MDM10</fullName>
    </alternativeName>
</protein>
<evidence type="ECO:0000256" key="2">
    <source>
        <dbReference type="ARBA" id="ARBA00022692"/>
    </source>
</evidence>
<dbReference type="GO" id="GO:0015914">
    <property type="term" value="P:phospholipid transport"/>
    <property type="evidence" value="ECO:0007669"/>
    <property type="project" value="TreeGrafter"/>
</dbReference>
<comment type="subunit">
    <text evidence="6">Component of the ER-mitochondria encounter structure (ERMES) or MDM complex, composed of MMM1, MDM10, MDM12 and MDM34. Associates with the mitochondrial outer membrane sorting assembly machinery SAM(core) complex.</text>
</comment>
<comment type="caution">
    <text evidence="8">The sequence shown here is derived from an EMBL/GenBank/DDBJ whole genome shotgun (WGS) entry which is preliminary data.</text>
</comment>
<dbReference type="GO" id="GO:0070096">
    <property type="term" value="P:mitochondrial outer membrane translocase complex assembly"/>
    <property type="evidence" value="ECO:0007669"/>
    <property type="project" value="UniProtKB-UniRule"/>
</dbReference>
<evidence type="ECO:0000313" key="9">
    <source>
        <dbReference type="Proteomes" id="UP000037035"/>
    </source>
</evidence>
<dbReference type="EMBL" id="LAVV01006452">
    <property type="protein sequence ID" value="KNZ59844.1"/>
    <property type="molecule type" value="Genomic_DNA"/>
</dbReference>
<feature type="compositionally biased region" description="Low complexity" evidence="7">
    <location>
        <begin position="519"/>
        <end position="533"/>
    </location>
</feature>
<dbReference type="InterPro" id="IPR027539">
    <property type="entry name" value="Mdm10"/>
</dbReference>
<dbReference type="Pfam" id="PF12519">
    <property type="entry name" value="MDM10"/>
    <property type="match status" value="1"/>
</dbReference>
<keyword evidence="3 6" id="KW-1000">Mitochondrion outer membrane</keyword>
<organism evidence="8 9">
    <name type="scientific">Puccinia sorghi</name>
    <dbReference type="NCBI Taxonomy" id="27349"/>
    <lineage>
        <taxon>Eukaryota</taxon>
        <taxon>Fungi</taxon>
        <taxon>Dikarya</taxon>
        <taxon>Basidiomycota</taxon>
        <taxon>Pucciniomycotina</taxon>
        <taxon>Pucciniomycetes</taxon>
        <taxon>Pucciniales</taxon>
        <taxon>Pucciniaceae</taxon>
        <taxon>Puccinia</taxon>
    </lineage>
</organism>